<feature type="transmembrane region" description="Helical" evidence="1">
    <location>
        <begin position="12"/>
        <end position="32"/>
    </location>
</feature>
<protein>
    <submittedName>
        <fullName evidence="2">Uncharacterized protein</fullName>
    </submittedName>
</protein>
<sequence length="103" mass="10978">MTAKRAASIARSVGAVALYAVAAFWVLFSYAATIEADNPEAFPGMLDKDEAFGAFFCVSLAVLFAAAAWALLRRPLVSKAVCALIVLVCVYRAISVYGQFYGT</sequence>
<reference evidence="2" key="1">
    <citation type="submission" date="2021-01" db="EMBL/GenBank/DDBJ databases">
        <title>Whole genome shotgun sequence of Planotetraspora thailandica NBRC 104271.</title>
        <authorList>
            <person name="Komaki H."/>
            <person name="Tamura T."/>
        </authorList>
    </citation>
    <scope>NUCLEOTIDE SEQUENCE</scope>
    <source>
        <strain evidence="2">NBRC 104271</strain>
    </source>
</reference>
<proteinExistence type="predicted"/>
<keyword evidence="1" id="KW-1133">Transmembrane helix</keyword>
<feature type="transmembrane region" description="Helical" evidence="1">
    <location>
        <begin position="52"/>
        <end position="72"/>
    </location>
</feature>
<keyword evidence="1" id="KW-0812">Transmembrane</keyword>
<accession>A0A8J4DDC6</accession>
<keyword evidence="3" id="KW-1185">Reference proteome</keyword>
<evidence type="ECO:0000313" key="3">
    <source>
        <dbReference type="Proteomes" id="UP000605992"/>
    </source>
</evidence>
<dbReference type="AlphaFoldDB" id="A0A8J4DDC6"/>
<evidence type="ECO:0000313" key="2">
    <source>
        <dbReference type="EMBL" id="GII58529.1"/>
    </source>
</evidence>
<evidence type="ECO:0000256" key="1">
    <source>
        <dbReference type="SAM" id="Phobius"/>
    </source>
</evidence>
<feature type="transmembrane region" description="Helical" evidence="1">
    <location>
        <begin position="81"/>
        <end position="100"/>
    </location>
</feature>
<dbReference type="EMBL" id="BOOR01000066">
    <property type="protein sequence ID" value="GII58529.1"/>
    <property type="molecule type" value="Genomic_DNA"/>
</dbReference>
<dbReference type="RefSeq" id="WP_203948624.1">
    <property type="nucleotide sequence ID" value="NZ_BOOR01000066.1"/>
</dbReference>
<name>A0A8J4DDC6_9ACTN</name>
<organism evidence="2 3">
    <name type="scientific">Planotetraspora thailandica</name>
    <dbReference type="NCBI Taxonomy" id="487172"/>
    <lineage>
        <taxon>Bacteria</taxon>
        <taxon>Bacillati</taxon>
        <taxon>Actinomycetota</taxon>
        <taxon>Actinomycetes</taxon>
        <taxon>Streptosporangiales</taxon>
        <taxon>Streptosporangiaceae</taxon>
        <taxon>Planotetraspora</taxon>
    </lineage>
</organism>
<dbReference type="Proteomes" id="UP000605992">
    <property type="component" value="Unassembled WGS sequence"/>
</dbReference>
<comment type="caution">
    <text evidence="2">The sequence shown here is derived from an EMBL/GenBank/DDBJ whole genome shotgun (WGS) entry which is preliminary data.</text>
</comment>
<gene>
    <name evidence="2" type="ORF">Pth03_69180</name>
</gene>
<keyword evidence="1" id="KW-0472">Membrane</keyword>